<accession>A0ABQ1JWC7</accession>
<evidence type="ECO:0000313" key="1">
    <source>
        <dbReference type="EMBL" id="GGB77233.1"/>
    </source>
</evidence>
<dbReference type="Proteomes" id="UP000617555">
    <property type="component" value="Unassembled WGS sequence"/>
</dbReference>
<organism evidence="1 2">
    <name type="scientific">Shewanella inventionis</name>
    <dbReference type="NCBI Taxonomy" id="1738770"/>
    <lineage>
        <taxon>Bacteria</taxon>
        <taxon>Pseudomonadati</taxon>
        <taxon>Pseudomonadota</taxon>
        <taxon>Gammaproteobacteria</taxon>
        <taxon>Alteromonadales</taxon>
        <taxon>Shewanellaceae</taxon>
        <taxon>Shewanella</taxon>
    </lineage>
</organism>
<dbReference type="RefSeq" id="WP_188741204.1">
    <property type="nucleotide sequence ID" value="NZ_BMII01000072.1"/>
</dbReference>
<keyword evidence="2" id="KW-1185">Reference proteome</keyword>
<proteinExistence type="predicted"/>
<reference evidence="2" key="1">
    <citation type="journal article" date="2019" name="Int. J. Syst. Evol. Microbiol.">
        <title>The Global Catalogue of Microorganisms (GCM) 10K type strain sequencing project: providing services to taxonomists for standard genome sequencing and annotation.</title>
        <authorList>
            <consortium name="The Broad Institute Genomics Platform"/>
            <consortium name="The Broad Institute Genome Sequencing Center for Infectious Disease"/>
            <person name="Wu L."/>
            <person name="Ma J."/>
        </authorList>
    </citation>
    <scope>NUCLEOTIDE SEQUENCE [LARGE SCALE GENOMIC DNA]</scope>
    <source>
        <strain evidence="2">CGMCC 1.15339</strain>
    </source>
</reference>
<dbReference type="EMBL" id="BMII01000072">
    <property type="protein sequence ID" value="GGB77233.1"/>
    <property type="molecule type" value="Genomic_DNA"/>
</dbReference>
<protein>
    <submittedName>
        <fullName evidence="1">Uncharacterized protein</fullName>
    </submittedName>
</protein>
<gene>
    <name evidence="1" type="ORF">GCM10011607_41800</name>
</gene>
<evidence type="ECO:0000313" key="2">
    <source>
        <dbReference type="Proteomes" id="UP000617555"/>
    </source>
</evidence>
<sequence length="79" mass="8867">MFSNIFDVVDKAIFLKKSSDLCIGVRDILTACQISNAAEHKLALKRIEQLWNAKPDTGLGNELDNLVDIVCQYEEQLLS</sequence>
<name>A0ABQ1JWC7_9GAMM</name>
<comment type="caution">
    <text evidence="1">The sequence shown here is derived from an EMBL/GenBank/DDBJ whole genome shotgun (WGS) entry which is preliminary data.</text>
</comment>